<dbReference type="Proteomes" id="UP000192790">
    <property type="component" value="Unassembled WGS sequence"/>
</dbReference>
<reference evidence="5 6" key="1">
    <citation type="submission" date="2017-04" db="EMBL/GenBank/DDBJ databases">
        <authorList>
            <person name="Afonso C.L."/>
            <person name="Miller P.J."/>
            <person name="Scott M.A."/>
            <person name="Spackman E."/>
            <person name="Goraichik I."/>
            <person name="Dimitrov K.M."/>
            <person name="Suarez D.L."/>
            <person name="Swayne D.E."/>
        </authorList>
    </citation>
    <scope>NUCLEOTIDE SEQUENCE [LARGE SCALE GENOMIC DNA]</scope>
    <source>
        <strain evidence="5 6">DSM 12816</strain>
    </source>
</reference>
<dbReference type="EC" id="1.15.1.1" evidence="3"/>
<keyword evidence="6" id="KW-1185">Reference proteome</keyword>
<dbReference type="InterPro" id="IPR036423">
    <property type="entry name" value="SOD-like_Cu/Zn_dom_sf"/>
</dbReference>
<sequence>MAEQIFYLPRVVMEGGATAYAKVRGGSAYPRVQGEVFFYPFQEGSLVLTSIEGLPPGRFLGFHVHETGKCETAKGDAGDFASAGGHFNPKNELHPNHAGDLPVLLSNDGFAYSLVYTERFTPAQVLGRSVVIHAMPDNYRSQPSGDSGDRIACGVVEKTTPARK</sequence>
<name>A0A1W1YME2_9FIRM</name>
<dbReference type="InterPro" id="IPR018152">
    <property type="entry name" value="SOD_Cu/Zn_BS"/>
</dbReference>
<dbReference type="PANTHER" id="PTHR10003">
    <property type="entry name" value="SUPEROXIDE DISMUTASE CU-ZN -RELATED"/>
    <property type="match status" value="1"/>
</dbReference>
<dbReference type="InterPro" id="IPR024134">
    <property type="entry name" value="SOD_Cu/Zn_/chaperone"/>
</dbReference>
<evidence type="ECO:0000313" key="5">
    <source>
        <dbReference type="EMBL" id="SMC37357.1"/>
    </source>
</evidence>
<protein>
    <recommendedName>
        <fullName evidence="3">Superoxide dismutase [Cu-Zn]</fullName>
        <ecNumber evidence="3">1.15.1.1</ecNumber>
    </recommendedName>
</protein>
<evidence type="ECO:0000256" key="3">
    <source>
        <dbReference type="RuleBase" id="RU000393"/>
    </source>
</evidence>
<dbReference type="Gene3D" id="2.60.40.200">
    <property type="entry name" value="Superoxide dismutase, copper/zinc binding domain"/>
    <property type="match status" value="1"/>
</dbReference>
<dbReference type="SUPFAM" id="SSF49329">
    <property type="entry name" value="Cu,Zn superoxide dismutase-like"/>
    <property type="match status" value="1"/>
</dbReference>
<keyword evidence="3" id="KW-0479">Metal-binding</keyword>
<keyword evidence="3" id="KW-0186">Copper</keyword>
<comment type="catalytic activity">
    <reaction evidence="3">
        <text>2 superoxide + 2 H(+) = H2O2 + O2</text>
        <dbReference type="Rhea" id="RHEA:20696"/>
        <dbReference type="ChEBI" id="CHEBI:15378"/>
        <dbReference type="ChEBI" id="CHEBI:15379"/>
        <dbReference type="ChEBI" id="CHEBI:16240"/>
        <dbReference type="ChEBI" id="CHEBI:18421"/>
        <dbReference type="EC" id="1.15.1.1"/>
    </reaction>
</comment>
<organism evidence="5 6">
    <name type="scientific">Papillibacter cinnamivorans DSM 12816</name>
    <dbReference type="NCBI Taxonomy" id="1122930"/>
    <lineage>
        <taxon>Bacteria</taxon>
        <taxon>Bacillati</taxon>
        <taxon>Bacillota</taxon>
        <taxon>Clostridia</taxon>
        <taxon>Eubacteriales</taxon>
        <taxon>Oscillospiraceae</taxon>
        <taxon>Papillibacter</taxon>
    </lineage>
</organism>
<dbReference type="GO" id="GO:0004784">
    <property type="term" value="F:superoxide dismutase activity"/>
    <property type="evidence" value="ECO:0007669"/>
    <property type="project" value="UniProtKB-EC"/>
</dbReference>
<dbReference type="Pfam" id="PF00080">
    <property type="entry name" value="Sod_Cu"/>
    <property type="match status" value="1"/>
</dbReference>
<gene>
    <name evidence="5" type="ORF">SAMN02745168_0538</name>
</gene>
<dbReference type="STRING" id="1122930.SAMN02745168_0538"/>
<dbReference type="AlphaFoldDB" id="A0A1W1YME2"/>
<dbReference type="GO" id="GO:0005507">
    <property type="term" value="F:copper ion binding"/>
    <property type="evidence" value="ECO:0007669"/>
    <property type="project" value="InterPro"/>
</dbReference>
<comment type="cofactor">
    <cofactor evidence="3">
        <name>Cu cation</name>
        <dbReference type="ChEBI" id="CHEBI:23378"/>
    </cofactor>
    <text evidence="3">Binds 1 copper ion per subunit.</text>
</comment>
<dbReference type="InterPro" id="IPR001424">
    <property type="entry name" value="SOD_Cu_Zn_dom"/>
</dbReference>
<comment type="similarity">
    <text evidence="1 3">Belongs to the Cu-Zn superoxide dismutase family.</text>
</comment>
<dbReference type="RefSeq" id="WP_242942744.1">
    <property type="nucleotide sequence ID" value="NZ_FWXW01000001.1"/>
</dbReference>
<feature type="domain" description="Superoxide dismutase copper/zinc binding" evidence="4">
    <location>
        <begin position="32"/>
        <end position="156"/>
    </location>
</feature>
<keyword evidence="3" id="KW-0862">Zinc</keyword>
<comment type="function">
    <text evidence="2">Destroys radicals which are normally produced within the cells and which are toxic to biological systems. May play a role in favoring mycobacterial survival in phagocytes.</text>
</comment>
<dbReference type="PROSITE" id="PS00332">
    <property type="entry name" value="SOD_CU_ZN_2"/>
    <property type="match status" value="1"/>
</dbReference>
<evidence type="ECO:0000313" key="6">
    <source>
        <dbReference type="Proteomes" id="UP000192790"/>
    </source>
</evidence>
<dbReference type="EMBL" id="FWXW01000001">
    <property type="protein sequence ID" value="SMC37357.1"/>
    <property type="molecule type" value="Genomic_DNA"/>
</dbReference>
<evidence type="ECO:0000256" key="2">
    <source>
        <dbReference type="ARBA" id="ARBA00024900"/>
    </source>
</evidence>
<accession>A0A1W1YME2</accession>
<comment type="cofactor">
    <cofactor evidence="3">
        <name>Zn(2+)</name>
        <dbReference type="ChEBI" id="CHEBI:29105"/>
    </cofactor>
    <text evidence="3">Binds 1 zinc ion per subunit.</text>
</comment>
<proteinExistence type="inferred from homology"/>
<evidence type="ECO:0000259" key="4">
    <source>
        <dbReference type="Pfam" id="PF00080"/>
    </source>
</evidence>
<keyword evidence="3" id="KW-0560">Oxidoreductase</keyword>
<evidence type="ECO:0000256" key="1">
    <source>
        <dbReference type="ARBA" id="ARBA00010457"/>
    </source>
</evidence>